<evidence type="ECO:0000313" key="7">
    <source>
        <dbReference type="EMBL" id="HIQ61384.1"/>
    </source>
</evidence>
<dbReference type="NCBIfam" id="TIGR00374">
    <property type="entry name" value="flippase-like domain"/>
    <property type="match status" value="1"/>
</dbReference>
<comment type="catalytic activity">
    <reaction evidence="6">
        <text>L-lysyl-tRNA(Lys) + a 1,2-diacyl-sn-glycero-3-phospho-(1'-sn-glycerol) = a 1,2-diacyl-sn-glycero-3-phospho-1'-(3'-O-L-lysyl)-sn-glycerol + tRNA(Lys)</text>
        <dbReference type="Rhea" id="RHEA:10668"/>
        <dbReference type="Rhea" id="RHEA-COMP:9696"/>
        <dbReference type="Rhea" id="RHEA-COMP:9697"/>
        <dbReference type="ChEBI" id="CHEBI:64716"/>
        <dbReference type="ChEBI" id="CHEBI:75792"/>
        <dbReference type="ChEBI" id="CHEBI:78442"/>
        <dbReference type="ChEBI" id="CHEBI:78529"/>
        <dbReference type="EC" id="2.3.2.3"/>
    </reaction>
</comment>
<evidence type="ECO:0000256" key="1">
    <source>
        <dbReference type="ARBA" id="ARBA00004651"/>
    </source>
</evidence>
<feature type="transmembrane region" description="Helical" evidence="6">
    <location>
        <begin position="124"/>
        <end position="144"/>
    </location>
</feature>
<dbReference type="GO" id="GO:0046677">
    <property type="term" value="P:response to antibiotic"/>
    <property type="evidence" value="ECO:0007669"/>
    <property type="project" value="UniProtKB-KW"/>
</dbReference>
<keyword evidence="4 6" id="KW-1133">Transmembrane helix</keyword>
<comment type="subcellular location">
    <subcellularLocation>
        <location evidence="1 6">Cell membrane</location>
        <topology evidence="1 6">Multi-pass membrane protein</topology>
    </subcellularLocation>
</comment>
<dbReference type="GO" id="GO:0006629">
    <property type="term" value="P:lipid metabolic process"/>
    <property type="evidence" value="ECO:0007669"/>
    <property type="project" value="UniProtKB-KW"/>
</dbReference>
<accession>A0A9D1CI86</accession>
<feature type="transmembrane region" description="Helical" evidence="6">
    <location>
        <begin position="259"/>
        <end position="281"/>
    </location>
</feature>
<sequence>MKLGSKKQLVWFGVMGLLLCATAYTILSQQSPRELAAAMARADARLLLLALPVMALFIACEAGATRLVLGALGCAQPFRRCYFYSCTGFFFSNVTPSATGGQPAQVYYMNRDGVPVVSGTIDMLLVSIGYHTAVVCYALAALYFGRDLLEQLGGQVGVLVGVGLAIFVVLNVAMILLLFLPGPARRLGRFGIALACSLVKRLDRTALEEKLEGVLAQYRQGARVIARNPLVLVGVVALSGAQLGCSYLVPYLVYRAFGLSGMSLLQVAALQVLCTVAVGFLPLPGSAGAAEGVFLRTFLAVFGTGLVAPAMILSRTMSCYLVLLVTGGVTLVGHLRRNMAGRNMKTSCNPLRGVVS</sequence>
<dbReference type="PANTHER" id="PTHR37693:SF1">
    <property type="entry name" value="INTEGRAL MEMBRANE PROTEIN"/>
    <property type="match status" value="1"/>
</dbReference>
<feature type="transmembrane region" description="Helical" evidence="6">
    <location>
        <begin position="47"/>
        <end position="69"/>
    </location>
</feature>
<feature type="transmembrane region" description="Helical" evidence="6">
    <location>
        <begin position="156"/>
        <end position="180"/>
    </location>
</feature>
<keyword evidence="6" id="KW-0046">Antibiotic resistance</keyword>
<organism evidence="7 8">
    <name type="scientific">Candidatus Enterenecus faecium</name>
    <dbReference type="NCBI Taxonomy" id="2840780"/>
    <lineage>
        <taxon>Bacteria</taxon>
        <taxon>Bacillati</taxon>
        <taxon>Bacillota</taxon>
        <taxon>Clostridia</taxon>
        <taxon>Eubacteriales</taxon>
        <taxon>Candidatus Enterenecus</taxon>
    </lineage>
</organism>
<evidence type="ECO:0000256" key="6">
    <source>
        <dbReference type="RuleBase" id="RU363042"/>
    </source>
</evidence>
<comment type="function">
    <text evidence="6">Catalyzes the transfer of a lysyl group from L-lysyl-tRNA(Lys) to membrane-bound phosphatidylglycerol (PG), which produces lysylphosphatidylglycerol (LPG), a major component of the bacterial membrane with a positive net charge. LPG synthesis contributes to bacterial virulence as it is involved in the resistance mechanism against cationic antimicrobial peptides (CAMP) produces by the host's immune system (defensins, cathelicidins) and by the competing microorganisms.</text>
</comment>
<dbReference type="EMBL" id="DVFO01000077">
    <property type="protein sequence ID" value="HIQ61384.1"/>
    <property type="molecule type" value="Genomic_DNA"/>
</dbReference>
<dbReference type="EC" id="2.3.2.3" evidence="6"/>
<evidence type="ECO:0000256" key="2">
    <source>
        <dbReference type="ARBA" id="ARBA00022475"/>
    </source>
</evidence>
<evidence type="ECO:0000256" key="4">
    <source>
        <dbReference type="ARBA" id="ARBA00022989"/>
    </source>
</evidence>
<comment type="similarity">
    <text evidence="6">Belongs to the LPG synthase family.</text>
</comment>
<feature type="transmembrane region" description="Helical" evidence="6">
    <location>
        <begin position="9"/>
        <end position="27"/>
    </location>
</feature>
<keyword evidence="5 6" id="KW-0472">Membrane</keyword>
<dbReference type="Proteomes" id="UP000886879">
    <property type="component" value="Unassembled WGS sequence"/>
</dbReference>
<name>A0A9D1CI86_9FIRM</name>
<dbReference type="InterPro" id="IPR022791">
    <property type="entry name" value="L-PG_synthase/AglD"/>
</dbReference>
<dbReference type="Pfam" id="PF03706">
    <property type="entry name" value="LPG_synthase_TM"/>
    <property type="match status" value="1"/>
</dbReference>
<dbReference type="PANTHER" id="PTHR37693">
    <property type="entry name" value="PHOSPHATIDYLGLYCEROL LYSYLTRANSFERASE"/>
    <property type="match status" value="1"/>
</dbReference>
<keyword evidence="6" id="KW-0808">Transferase</keyword>
<gene>
    <name evidence="6" type="primary">mprF</name>
    <name evidence="7" type="ORF">IAD31_07305</name>
</gene>
<proteinExistence type="inferred from homology"/>
<comment type="caution">
    <text evidence="7">The sequence shown here is derived from an EMBL/GenBank/DDBJ whole genome shotgun (WGS) entry which is preliminary data.</text>
</comment>
<dbReference type="GO" id="GO:0050071">
    <property type="term" value="F:phosphatidylglycerol lysyltransferase activity"/>
    <property type="evidence" value="ECO:0007669"/>
    <property type="project" value="UniProtKB-EC"/>
</dbReference>
<evidence type="ECO:0000313" key="8">
    <source>
        <dbReference type="Proteomes" id="UP000886879"/>
    </source>
</evidence>
<dbReference type="GO" id="GO:0005886">
    <property type="term" value="C:plasma membrane"/>
    <property type="evidence" value="ECO:0007669"/>
    <property type="project" value="UniProtKB-SubCell"/>
</dbReference>
<feature type="transmembrane region" description="Helical" evidence="6">
    <location>
        <begin position="230"/>
        <end position="253"/>
    </location>
</feature>
<keyword evidence="6" id="KW-0443">Lipid metabolism</keyword>
<feature type="transmembrane region" description="Helical" evidence="6">
    <location>
        <begin position="293"/>
        <end position="312"/>
    </location>
</feature>
<reference evidence="7" key="2">
    <citation type="journal article" date="2021" name="PeerJ">
        <title>Extensive microbial diversity within the chicken gut microbiome revealed by metagenomics and culture.</title>
        <authorList>
            <person name="Gilroy R."/>
            <person name="Ravi A."/>
            <person name="Getino M."/>
            <person name="Pursley I."/>
            <person name="Horton D.L."/>
            <person name="Alikhan N.F."/>
            <person name="Baker D."/>
            <person name="Gharbi K."/>
            <person name="Hall N."/>
            <person name="Watson M."/>
            <person name="Adriaenssens E.M."/>
            <person name="Foster-Nyarko E."/>
            <person name="Jarju S."/>
            <person name="Secka A."/>
            <person name="Antonio M."/>
            <person name="Oren A."/>
            <person name="Chaudhuri R.R."/>
            <person name="La Ragione R."/>
            <person name="Hildebrand F."/>
            <person name="Pallen M.J."/>
        </authorList>
    </citation>
    <scope>NUCLEOTIDE SEQUENCE</scope>
    <source>
        <strain evidence="7">ChiGjej2B2-12916</strain>
    </source>
</reference>
<protein>
    <recommendedName>
        <fullName evidence="6">Phosphatidylglycerol lysyltransferase</fullName>
        <ecNumber evidence="6">2.3.2.3</ecNumber>
    </recommendedName>
    <alternativeName>
        <fullName evidence="6">Lysylphosphatidylglycerol synthase</fullName>
    </alternativeName>
</protein>
<keyword evidence="2" id="KW-1003">Cell membrane</keyword>
<keyword evidence="3 6" id="KW-0812">Transmembrane</keyword>
<evidence type="ECO:0000256" key="3">
    <source>
        <dbReference type="ARBA" id="ARBA00022692"/>
    </source>
</evidence>
<dbReference type="AlphaFoldDB" id="A0A9D1CI86"/>
<feature type="transmembrane region" description="Helical" evidence="6">
    <location>
        <begin position="318"/>
        <end position="335"/>
    </location>
</feature>
<evidence type="ECO:0000256" key="5">
    <source>
        <dbReference type="ARBA" id="ARBA00023136"/>
    </source>
</evidence>
<reference evidence="7" key="1">
    <citation type="submission" date="2020-10" db="EMBL/GenBank/DDBJ databases">
        <authorList>
            <person name="Gilroy R."/>
        </authorList>
    </citation>
    <scope>NUCLEOTIDE SEQUENCE</scope>
    <source>
        <strain evidence="7">ChiGjej2B2-12916</strain>
    </source>
</reference>